<proteinExistence type="predicted"/>
<evidence type="ECO:0000313" key="1">
    <source>
        <dbReference type="EMBL" id="TPF75169.1"/>
    </source>
</evidence>
<dbReference type="OrthoDB" id="8455633at2"/>
<dbReference type="Proteomes" id="UP000315388">
    <property type="component" value="Unassembled WGS sequence"/>
</dbReference>
<sequence length="119" mass="13099">MSNIIFMARLTDPGDFAAIRRAESLLQAHGFSVGTCQRGSPRGILFGDYCIEKWRNLNETDRASLHGILDGDRASDAQIEIWDPAPLEAVAALANALEGQPFTVMIKRPPVISEVKRYA</sequence>
<gene>
    <name evidence="1" type="ORF">FHY56_10645</name>
</gene>
<dbReference type="EMBL" id="VEWJ01000006">
    <property type="protein sequence ID" value="TPF75169.1"/>
    <property type="molecule type" value="Genomic_DNA"/>
</dbReference>
<protein>
    <submittedName>
        <fullName evidence="1">Uncharacterized protein</fullName>
    </submittedName>
</protein>
<comment type="caution">
    <text evidence="1">The sequence shown here is derived from an EMBL/GenBank/DDBJ whole genome shotgun (WGS) entry which is preliminary data.</text>
</comment>
<reference evidence="1 2" key="1">
    <citation type="journal article" date="2003" name="Int. J. Syst. Evol. Microbiol.">
        <title>Towards a standardized format for the description of a novel species (of an established genus): Ochrobactrum gallinifaecis sp. nov.</title>
        <authorList>
            <person name="Kampfer P."/>
            <person name="Buczolits S."/>
            <person name="Albrecht A."/>
            <person name="Busse H.J."/>
            <person name="Stackebrandt E."/>
        </authorList>
    </citation>
    <scope>NUCLEOTIDE SEQUENCE [LARGE SCALE GENOMIC DNA]</scope>
    <source>
        <strain evidence="1 2">ISO 196</strain>
    </source>
</reference>
<evidence type="ECO:0000313" key="2">
    <source>
        <dbReference type="Proteomes" id="UP000315388"/>
    </source>
</evidence>
<name>A0A502BN51_9HYPH</name>
<keyword evidence="2" id="KW-1185">Reference proteome</keyword>
<dbReference type="AlphaFoldDB" id="A0A502BN51"/>
<organism evidence="1 2">
    <name type="scientific">Brucella gallinifaecis</name>
    <dbReference type="NCBI Taxonomy" id="215590"/>
    <lineage>
        <taxon>Bacteria</taxon>
        <taxon>Pseudomonadati</taxon>
        <taxon>Pseudomonadota</taxon>
        <taxon>Alphaproteobacteria</taxon>
        <taxon>Hyphomicrobiales</taxon>
        <taxon>Brucellaceae</taxon>
        <taxon>Brucella/Ochrobactrum group</taxon>
        <taxon>Brucella</taxon>
    </lineage>
</organism>
<accession>A0A502BN51</accession>
<dbReference type="RefSeq" id="WP_140905144.1">
    <property type="nucleotide sequence ID" value="NZ_JBHTMD010000007.1"/>
</dbReference>